<evidence type="ECO:0000313" key="2">
    <source>
        <dbReference type="EMBL" id="KBZ68956.1"/>
    </source>
</evidence>
<feature type="region of interest" description="Disordered" evidence="1">
    <location>
        <begin position="32"/>
        <end position="53"/>
    </location>
</feature>
<name>A0A051UK72_9MYCO</name>
<dbReference type="HOGENOM" id="CLU_199010_0_0_11"/>
<protein>
    <submittedName>
        <fullName evidence="2">Uncharacterized protein</fullName>
    </submittedName>
</protein>
<sequence>MLNDAFGVARATRPVLAAGTAHAAHAASAAARKHRAAAATDASADVGGPPKAR</sequence>
<reference evidence="2 3" key="1">
    <citation type="submission" date="2014-04" db="EMBL/GenBank/DDBJ databases">
        <title>The Genome Sequence of Mycobacterium tuberculosis TKK-01-0051.</title>
        <authorList>
            <consortium name="The Broad Institute Genomics Platform"/>
            <consortium name="The Broad Institute Genome Sequencing Center for Infectious Disease"/>
            <person name="Earl A.M."/>
            <person name="Cohen K."/>
            <person name="Pym A."/>
            <person name="Bishai W."/>
            <person name="Maharaj K."/>
            <person name="Desjardins C."/>
            <person name="Abeel T."/>
            <person name="Young S."/>
            <person name="Zeng Q."/>
            <person name="Gargeya S."/>
            <person name="Abouelleil A."/>
            <person name="Alvarado L."/>
            <person name="Chapman S.B."/>
            <person name="Gainer-Dewar J."/>
            <person name="Goldberg J."/>
            <person name="Griggs A."/>
            <person name="Gujja S."/>
            <person name="Hansen M."/>
            <person name="Howarth C."/>
            <person name="Imamovic A."/>
            <person name="Larimer J."/>
            <person name="Murphy C."/>
            <person name="Naylor J."/>
            <person name="Pearson M."/>
            <person name="Poon T.W."/>
            <person name="Priest M."/>
            <person name="Roberts A."/>
            <person name="Saif S."/>
            <person name="Shea T."/>
            <person name="Sykes S."/>
            <person name="Wortman J."/>
            <person name="Nusbaum C."/>
            <person name="Birren B."/>
        </authorList>
    </citation>
    <scope>NUCLEOTIDE SEQUENCE [LARGE SCALE GENOMIC DNA]</scope>
    <source>
        <strain evidence="2 3">TKK-01-0051</strain>
    </source>
</reference>
<proteinExistence type="predicted"/>
<comment type="caution">
    <text evidence="2">The sequence shown here is derived from an EMBL/GenBank/DDBJ whole genome shotgun (WGS) entry which is preliminary data.</text>
</comment>
<accession>A0A051UK72</accession>
<dbReference type="Proteomes" id="UP000025947">
    <property type="component" value="Unassembled WGS sequence"/>
</dbReference>
<gene>
    <name evidence="2" type="ORF">K875_01513</name>
</gene>
<dbReference type="AlphaFoldDB" id="A0A051UK72"/>
<dbReference type="EMBL" id="JLXW01000002">
    <property type="protein sequence ID" value="KBZ68956.1"/>
    <property type="molecule type" value="Genomic_DNA"/>
</dbReference>
<evidence type="ECO:0000313" key="3">
    <source>
        <dbReference type="Proteomes" id="UP000025947"/>
    </source>
</evidence>
<keyword evidence="3" id="KW-1185">Reference proteome</keyword>
<evidence type="ECO:0000256" key="1">
    <source>
        <dbReference type="SAM" id="MobiDB-lite"/>
    </source>
</evidence>
<organism evidence="2 3">
    <name type="scientific">Mycobacterium [tuberculosis] TKK-01-0051</name>
    <dbReference type="NCBI Taxonomy" id="1324261"/>
    <lineage>
        <taxon>Bacteria</taxon>
        <taxon>Bacillati</taxon>
        <taxon>Actinomycetota</taxon>
        <taxon>Actinomycetes</taxon>
        <taxon>Mycobacteriales</taxon>
        <taxon>Mycobacteriaceae</taxon>
        <taxon>Mycobacterium</taxon>
        <taxon>Mycobacterium avium complex (MAC)</taxon>
    </lineage>
</organism>